<protein>
    <submittedName>
        <fullName evidence="2 3">Uncharacterized protein</fullName>
    </submittedName>
</protein>
<evidence type="ECO:0000256" key="1">
    <source>
        <dbReference type="SAM" id="MobiDB-lite"/>
    </source>
</evidence>
<accession>G7I7D2</accession>
<feature type="region of interest" description="Disordered" evidence="1">
    <location>
        <begin position="33"/>
        <end position="52"/>
    </location>
</feature>
<gene>
    <name evidence="2" type="ordered locus">MTR_1g050570</name>
</gene>
<dbReference type="EMBL" id="CM001217">
    <property type="protein sequence ID" value="AES60502.1"/>
    <property type="molecule type" value="Genomic_DNA"/>
</dbReference>
<reference evidence="3" key="3">
    <citation type="submission" date="2015-04" db="UniProtKB">
        <authorList>
            <consortium name="EnsemblPlants"/>
        </authorList>
    </citation>
    <scope>IDENTIFICATION</scope>
    <source>
        <strain evidence="3">cv. Jemalong A17</strain>
    </source>
</reference>
<dbReference type="OMA" id="NAYPMIS"/>
<feature type="compositionally biased region" description="Basic residues" evidence="1">
    <location>
        <begin position="34"/>
        <end position="52"/>
    </location>
</feature>
<evidence type="ECO:0000313" key="4">
    <source>
        <dbReference type="Proteomes" id="UP000002051"/>
    </source>
</evidence>
<dbReference type="EnsemblPlants" id="AES60502">
    <property type="protein sequence ID" value="AES60502"/>
    <property type="gene ID" value="MTR_1g050570"/>
</dbReference>
<proteinExistence type="predicted"/>
<sequence length="172" mass="19041">MDEILNLQKEYCDVEDSTRSKFFTDDQVGDPVTVKRKGAPKKKKNATKSVRHCSRCKSTSHTARNCSDTHNAKLQYNEELVSISMNDSLSQKEKKKKRKPNGNASTSKQKKCKEATKIQEIPETADSPVTNAVQPPVNVLQPSIIPMQMQAIYPNYGLHGGESSTSCVGLLA</sequence>
<organism evidence="2 4">
    <name type="scientific">Medicago truncatula</name>
    <name type="common">Barrel medic</name>
    <name type="synonym">Medicago tribuloides</name>
    <dbReference type="NCBI Taxonomy" id="3880"/>
    <lineage>
        <taxon>Eukaryota</taxon>
        <taxon>Viridiplantae</taxon>
        <taxon>Streptophyta</taxon>
        <taxon>Embryophyta</taxon>
        <taxon>Tracheophyta</taxon>
        <taxon>Spermatophyta</taxon>
        <taxon>Magnoliopsida</taxon>
        <taxon>eudicotyledons</taxon>
        <taxon>Gunneridae</taxon>
        <taxon>Pentapetalae</taxon>
        <taxon>rosids</taxon>
        <taxon>fabids</taxon>
        <taxon>Fabales</taxon>
        <taxon>Fabaceae</taxon>
        <taxon>Papilionoideae</taxon>
        <taxon>50 kb inversion clade</taxon>
        <taxon>NPAAA clade</taxon>
        <taxon>Hologalegina</taxon>
        <taxon>IRL clade</taxon>
        <taxon>Trifolieae</taxon>
        <taxon>Medicago</taxon>
    </lineage>
</organism>
<dbReference type="PaxDb" id="3880-AES60502"/>
<dbReference type="AlphaFoldDB" id="G7I7D2"/>
<feature type="region of interest" description="Disordered" evidence="1">
    <location>
        <begin position="83"/>
        <end position="115"/>
    </location>
</feature>
<reference evidence="2 4" key="1">
    <citation type="journal article" date="2011" name="Nature">
        <title>The Medicago genome provides insight into the evolution of rhizobial symbioses.</title>
        <authorList>
            <person name="Young N.D."/>
            <person name="Debelle F."/>
            <person name="Oldroyd G.E."/>
            <person name="Geurts R."/>
            <person name="Cannon S.B."/>
            <person name="Udvardi M.K."/>
            <person name="Benedito V.A."/>
            <person name="Mayer K.F."/>
            <person name="Gouzy J."/>
            <person name="Schoof H."/>
            <person name="Van de Peer Y."/>
            <person name="Proost S."/>
            <person name="Cook D.R."/>
            <person name="Meyers B.C."/>
            <person name="Spannagl M."/>
            <person name="Cheung F."/>
            <person name="De Mita S."/>
            <person name="Krishnakumar V."/>
            <person name="Gundlach H."/>
            <person name="Zhou S."/>
            <person name="Mudge J."/>
            <person name="Bharti A.K."/>
            <person name="Murray J.D."/>
            <person name="Naoumkina M.A."/>
            <person name="Rosen B."/>
            <person name="Silverstein K.A."/>
            <person name="Tang H."/>
            <person name="Rombauts S."/>
            <person name="Zhao P.X."/>
            <person name="Zhou P."/>
            <person name="Barbe V."/>
            <person name="Bardou P."/>
            <person name="Bechner M."/>
            <person name="Bellec A."/>
            <person name="Berger A."/>
            <person name="Berges H."/>
            <person name="Bidwell S."/>
            <person name="Bisseling T."/>
            <person name="Choisne N."/>
            <person name="Couloux A."/>
            <person name="Denny R."/>
            <person name="Deshpande S."/>
            <person name="Dai X."/>
            <person name="Doyle J.J."/>
            <person name="Dudez A.M."/>
            <person name="Farmer A.D."/>
            <person name="Fouteau S."/>
            <person name="Franken C."/>
            <person name="Gibelin C."/>
            <person name="Gish J."/>
            <person name="Goldstein S."/>
            <person name="Gonzalez A.J."/>
            <person name="Green P.J."/>
            <person name="Hallab A."/>
            <person name="Hartog M."/>
            <person name="Hua A."/>
            <person name="Humphray S.J."/>
            <person name="Jeong D.H."/>
            <person name="Jing Y."/>
            <person name="Jocker A."/>
            <person name="Kenton S.M."/>
            <person name="Kim D.J."/>
            <person name="Klee K."/>
            <person name="Lai H."/>
            <person name="Lang C."/>
            <person name="Lin S."/>
            <person name="Macmil S.L."/>
            <person name="Magdelenat G."/>
            <person name="Matthews L."/>
            <person name="McCorrison J."/>
            <person name="Monaghan E.L."/>
            <person name="Mun J.H."/>
            <person name="Najar F.Z."/>
            <person name="Nicholson C."/>
            <person name="Noirot C."/>
            <person name="O'Bleness M."/>
            <person name="Paule C.R."/>
            <person name="Poulain J."/>
            <person name="Prion F."/>
            <person name="Qin B."/>
            <person name="Qu C."/>
            <person name="Retzel E.F."/>
            <person name="Riddle C."/>
            <person name="Sallet E."/>
            <person name="Samain S."/>
            <person name="Samson N."/>
            <person name="Sanders I."/>
            <person name="Saurat O."/>
            <person name="Scarpelli C."/>
            <person name="Schiex T."/>
            <person name="Segurens B."/>
            <person name="Severin A.J."/>
            <person name="Sherrier D.J."/>
            <person name="Shi R."/>
            <person name="Sims S."/>
            <person name="Singer S.R."/>
            <person name="Sinharoy S."/>
            <person name="Sterck L."/>
            <person name="Viollet A."/>
            <person name="Wang B.B."/>
            <person name="Wang K."/>
            <person name="Wang M."/>
            <person name="Wang X."/>
            <person name="Warfsmann J."/>
            <person name="Weissenbach J."/>
            <person name="White D.D."/>
            <person name="White J.D."/>
            <person name="Wiley G.B."/>
            <person name="Wincker P."/>
            <person name="Xing Y."/>
            <person name="Yang L."/>
            <person name="Yao Z."/>
            <person name="Ying F."/>
            <person name="Zhai J."/>
            <person name="Zhou L."/>
            <person name="Zuber A."/>
            <person name="Denarie J."/>
            <person name="Dixon R.A."/>
            <person name="May G.D."/>
            <person name="Schwartz D.C."/>
            <person name="Rogers J."/>
            <person name="Quetier F."/>
            <person name="Town C.D."/>
            <person name="Roe B.A."/>
        </authorList>
    </citation>
    <scope>NUCLEOTIDE SEQUENCE [LARGE SCALE GENOMIC DNA]</scope>
    <source>
        <strain evidence="2">A17</strain>
        <strain evidence="3 4">cv. Jemalong A17</strain>
    </source>
</reference>
<dbReference type="Proteomes" id="UP000002051">
    <property type="component" value="Unassembled WGS sequence"/>
</dbReference>
<name>G7I7D2_MEDTR</name>
<reference evidence="2 4" key="2">
    <citation type="journal article" date="2014" name="BMC Genomics">
        <title>An improved genome release (version Mt4.0) for the model legume Medicago truncatula.</title>
        <authorList>
            <person name="Tang H."/>
            <person name="Krishnakumar V."/>
            <person name="Bidwell S."/>
            <person name="Rosen B."/>
            <person name="Chan A."/>
            <person name="Zhou S."/>
            <person name="Gentzbittel L."/>
            <person name="Childs K.L."/>
            <person name="Yandell M."/>
            <person name="Gundlach H."/>
            <person name="Mayer K.F."/>
            <person name="Schwartz D.C."/>
            <person name="Town C.D."/>
        </authorList>
    </citation>
    <scope>GENOME REANNOTATION</scope>
    <source>
        <strain evidence="3 4">cv. Jemalong A17</strain>
    </source>
</reference>
<evidence type="ECO:0000313" key="2">
    <source>
        <dbReference type="EMBL" id="AES60502.1"/>
    </source>
</evidence>
<evidence type="ECO:0000313" key="3">
    <source>
        <dbReference type="EnsemblPlants" id="AES60502"/>
    </source>
</evidence>
<keyword evidence="4" id="KW-1185">Reference proteome</keyword>
<dbReference type="HOGENOM" id="CLU_1557562_0_0_1"/>